<name>A0A3R5WZM0_9CLOT</name>
<dbReference type="PANTHER" id="PTHR42932">
    <property type="entry name" value="GENERAL STRESS PROTEIN 20U"/>
    <property type="match status" value="1"/>
</dbReference>
<dbReference type="InterPro" id="IPR008331">
    <property type="entry name" value="Ferritin_DPS_dom"/>
</dbReference>
<comment type="similarity">
    <text evidence="1 2">Belongs to the Dps family.</text>
</comment>
<feature type="domain" description="Ferritin/DPS" evidence="3">
    <location>
        <begin position="19"/>
        <end position="156"/>
    </location>
</feature>
<proteinExistence type="inferred from homology"/>
<dbReference type="PANTHER" id="PTHR42932:SF1">
    <property type="entry name" value="GENERAL STRESS PROTEIN 20U"/>
    <property type="match status" value="1"/>
</dbReference>
<dbReference type="AlphaFoldDB" id="A0A3R5WZM0"/>
<protein>
    <submittedName>
        <fullName evidence="4">DNA starvation/stationary phase protection protein</fullName>
    </submittedName>
</protein>
<dbReference type="Proteomes" id="UP000286268">
    <property type="component" value="Chromosome"/>
</dbReference>
<dbReference type="InterPro" id="IPR002177">
    <property type="entry name" value="DPS_DNA-bd"/>
</dbReference>
<dbReference type="Gene3D" id="1.20.1260.10">
    <property type="match status" value="1"/>
</dbReference>
<gene>
    <name evidence="4" type="ORF">C1I91_02025</name>
</gene>
<dbReference type="PROSITE" id="PS00819">
    <property type="entry name" value="DPS_2"/>
    <property type="match status" value="1"/>
</dbReference>
<dbReference type="Pfam" id="PF00210">
    <property type="entry name" value="Ferritin"/>
    <property type="match status" value="1"/>
</dbReference>
<dbReference type="OrthoDB" id="9797023at2"/>
<evidence type="ECO:0000256" key="2">
    <source>
        <dbReference type="RuleBase" id="RU003875"/>
    </source>
</evidence>
<dbReference type="CDD" id="cd01043">
    <property type="entry name" value="DPS"/>
    <property type="match status" value="1"/>
</dbReference>
<reference evidence="4 5" key="1">
    <citation type="submission" date="2018-01" db="EMBL/GenBank/DDBJ databases">
        <title>Genome Sequencing and Assembly of Anaerobacter polyendosporus strain CT4.</title>
        <authorList>
            <person name="Tachaapaikoon C."/>
            <person name="Sutheeworapong S."/>
            <person name="Jenjaroenpun P."/>
            <person name="Wongsurawat T."/>
            <person name="Nookeaw I."/>
            <person name="Cheawchanlertfa P."/>
            <person name="Kosugi A."/>
            <person name="Cheevadhanarak S."/>
            <person name="Ratanakhanokchai K."/>
        </authorList>
    </citation>
    <scope>NUCLEOTIDE SEQUENCE [LARGE SCALE GENOMIC DNA]</scope>
    <source>
        <strain evidence="4 5">CT4</strain>
    </source>
</reference>
<dbReference type="InterPro" id="IPR009078">
    <property type="entry name" value="Ferritin-like_SF"/>
</dbReference>
<keyword evidence="5" id="KW-1185">Reference proteome</keyword>
<dbReference type="PROSITE" id="PS00818">
    <property type="entry name" value="DPS_1"/>
    <property type="match status" value="1"/>
</dbReference>
<dbReference type="InterPro" id="IPR023188">
    <property type="entry name" value="DPS_DNA-bd_CS"/>
</dbReference>
<dbReference type="InterPro" id="IPR012347">
    <property type="entry name" value="Ferritin-like"/>
</dbReference>
<evidence type="ECO:0000256" key="1">
    <source>
        <dbReference type="ARBA" id="ARBA00009497"/>
    </source>
</evidence>
<dbReference type="GO" id="GO:0016722">
    <property type="term" value="F:oxidoreductase activity, acting on metal ions"/>
    <property type="evidence" value="ECO:0007669"/>
    <property type="project" value="InterPro"/>
</dbReference>
<dbReference type="KEGG" id="cmah:C1I91_02025"/>
<organism evidence="4 5">
    <name type="scientific">Clostridium manihotivorum</name>
    <dbReference type="NCBI Taxonomy" id="2320868"/>
    <lineage>
        <taxon>Bacteria</taxon>
        <taxon>Bacillati</taxon>
        <taxon>Bacillota</taxon>
        <taxon>Clostridia</taxon>
        <taxon>Eubacteriales</taxon>
        <taxon>Clostridiaceae</taxon>
        <taxon>Clostridium</taxon>
    </lineage>
</organism>
<accession>A0A3R5WZM0</accession>
<dbReference type="RefSeq" id="WP_128210989.1">
    <property type="nucleotide sequence ID" value="NZ_CP025746.1"/>
</dbReference>
<dbReference type="PRINTS" id="PR01346">
    <property type="entry name" value="HELNAPAPROT"/>
</dbReference>
<evidence type="ECO:0000259" key="3">
    <source>
        <dbReference type="Pfam" id="PF00210"/>
    </source>
</evidence>
<dbReference type="EMBL" id="CP025746">
    <property type="protein sequence ID" value="QAA30538.1"/>
    <property type="molecule type" value="Genomic_DNA"/>
</dbReference>
<dbReference type="SUPFAM" id="SSF47240">
    <property type="entry name" value="Ferritin-like"/>
    <property type="match status" value="1"/>
</dbReference>
<evidence type="ECO:0000313" key="4">
    <source>
        <dbReference type="EMBL" id="QAA30538.1"/>
    </source>
</evidence>
<evidence type="ECO:0000313" key="5">
    <source>
        <dbReference type="Proteomes" id="UP000286268"/>
    </source>
</evidence>
<sequence length="158" mass="18039">MSKNYIGLEKEGLESVVRELNKYLGNLNIIYTKLHNLHWNIKGAAFFELHTKFEEYYDTVNTDLDAVAERILTLGYTPAASLKEYLSLSTIAERESKDATPEESVEVIRKDFSYLLESSRNILKLAEAANDQGTVDLMAGFIAKYEKDLWMLNAFTTK</sequence>
<dbReference type="PIRSF" id="PIRSF005900">
    <property type="entry name" value="Dps"/>
    <property type="match status" value="1"/>
</dbReference>
<dbReference type="GO" id="GO:0008199">
    <property type="term" value="F:ferric iron binding"/>
    <property type="evidence" value="ECO:0007669"/>
    <property type="project" value="InterPro"/>
</dbReference>